<comment type="caution">
    <text evidence="1">The sequence shown here is derived from an EMBL/GenBank/DDBJ whole genome shotgun (WGS) entry which is preliminary data.</text>
</comment>
<dbReference type="Proteomes" id="UP001320706">
    <property type="component" value="Unassembled WGS sequence"/>
</dbReference>
<protein>
    <submittedName>
        <fullName evidence="1">Uncharacterized protein</fullName>
    </submittedName>
</protein>
<keyword evidence="2" id="KW-1185">Reference proteome</keyword>
<proteinExistence type="predicted"/>
<reference evidence="1" key="1">
    <citation type="submission" date="2024-02" db="EMBL/GenBank/DDBJ databases">
        <title>Metagenome Assembled Genome of Zalaria obscura JY119.</title>
        <authorList>
            <person name="Vighnesh L."/>
            <person name="Jagadeeshwari U."/>
            <person name="Venkata Ramana C."/>
            <person name="Sasikala C."/>
        </authorList>
    </citation>
    <scope>NUCLEOTIDE SEQUENCE</scope>
    <source>
        <strain evidence="1">JY119</strain>
    </source>
</reference>
<organism evidence="1 2">
    <name type="scientific">Zalaria obscura</name>
    <dbReference type="NCBI Taxonomy" id="2024903"/>
    <lineage>
        <taxon>Eukaryota</taxon>
        <taxon>Fungi</taxon>
        <taxon>Dikarya</taxon>
        <taxon>Ascomycota</taxon>
        <taxon>Pezizomycotina</taxon>
        <taxon>Dothideomycetes</taxon>
        <taxon>Dothideomycetidae</taxon>
        <taxon>Dothideales</taxon>
        <taxon>Zalariaceae</taxon>
        <taxon>Zalaria</taxon>
    </lineage>
</organism>
<name>A0ACC3S7C7_9PEZI</name>
<evidence type="ECO:0000313" key="2">
    <source>
        <dbReference type="Proteomes" id="UP001320706"/>
    </source>
</evidence>
<dbReference type="EMBL" id="JAMKPW020000038">
    <property type="protein sequence ID" value="KAK8200691.1"/>
    <property type="molecule type" value="Genomic_DNA"/>
</dbReference>
<gene>
    <name evidence="1" type="ORF">M8818_006006</name>
</gene>
<sequence>MATKIDELDSLLQSLQALKPPGASKGKITAITQLCLENVQSESVIAQKLYRHFKRTPATHKLGALFVVDSVVRQWIEKAKQSGQDLSGGSAPDGTYASGVQKITELMPALIDDLLKVAPQDQKAKVQNLVDIWERGHTFPPKVLADFKQKLTNPPPFVASSTPPGSPPANLITSLGLPSAQKAQPAHPGTNGQAPPPAAGAAPQQDASSILAALAGLSKPAQQTPQPAPPPPPPAPTNDLSSLLARMAQPPQQPPPAVSVPPPFSFPTAQPGLPAGYPPPVPTPSQPQFPGFNGGFPPVPAAPTPVAAQNPLAALTSSIPPHILQDQAKLTQVLQIFQGLAQQGIPQEQWAPVIQALYPQPAAPARGPLPGWPQQPTDSYIPSREPDHNRNRDRSRSPDYRDRSANRRPSPVYGVYDASTAQSHIQDEPNDRRNRRQGSRGFRQRSPLRDNGRTASPLPPSTRPKYVEIDPTLPPGHIKVLSRTLFVGGANGSEADLRAIFSRFGTVQTCIVNHDKRHAFVKMICRADSLAAKAGMEGMRDPDVLNKARQTKWGVGFGPRECCDYSTGTSVIPIDTLTEADMKWILTAEYGGTGGRPVEGGMVVEEPDIEIGAGVSSKAMSRRVAPDSNSKRNNRGGDQRGRFRQPEPRYESPRPDPITIGPPPPVPGFGFNFPMPGQGAPGYQ</sequence>
<evidence type="ECO:0000313" key="1">
    <source>
        <dbReference type="EMBL" id="KAK8200691.1"/>
    </source>
</evidence>
<accession>A0ACC3S7C7</accession>